<protein>
    <submittedName>
        <fullName evidence="1">DUF1465 family protein</fullName>
    </submittedName>
</protein>
<evidence type="ECO:0000313" key="2">
    <source>
        <dbReference type="Proteomes" id="UP000503018"/>
    </source>
</evidence>
<dbReference type="KEGG" id="slan:GV829_03350"/>
<evidence type="ECO:0000313" key="1">
    <source>
        <dbReference type="EMBL" id="QJQ31597.1"/>
    </source>
</evidence>
<dbReference type="Gene3D" id="1.10.8.930">
    <property type="entry name" value="Protein of unknown function DUF1465"/>
    <property type="match status" value="1"/>
</dbReference>
<proteinExistence type="predicted"/>
<keyword evidence="2" id="KW-1185">Reference proteome</keyword>
<sequence length="176" mass="19177">MAVSAPSLTLHESLVDSLYAEALVLADEARGWFDRTRHEASASAFDDLPAGVERDPDSLFHWAGRHDPSLRIALSCESLRLSTRLMHIIAWLLTQRAIHAGELPAGSAGSATNRLGESPDCDLALLAQLPTAAQDLIEASLRLHERVRQIEEAQLTPVAPVPTPVHIMLDQLANRL</sequence>
<reference evidence="1 2" key="1">
    <citation type="submission" date="2020-01" db="EMBL/GenBank/DDBJ databases">
        <title>Sphingomonas sp. strain CSW-10.</title>
        <authorList>
            <person name="Chen W.-M."/>
        </authorList>
    </citation>
    <scope>NUCLEOTIDE SEQUENCE [LARGE SCALE GENOMIC DNA]</scope>
    <source>
        <strain evidence="1 2">CSW-10</strain>
    </source>
</reference>
<dbReference type="Proteomes" id="UP000503018">
    <property type="component" value="Chromosome"/>
</dbReference>
<organism evidence="1 2">
    <name type="scientific">Sphingomonas lacunae</name>
    <dbReference type="NCBI Taxonomy" id="2698828"/>
    <lineage>
        <taxon>Bacteria</taxon>
        <taxon>Pseudomonadati</taxon>
        <taxon>Pseudomonadota</taxon>
        <taxon>Alphaproteobacteria</taxon>
        <taxon>Sphingomonadales</taxon>
        <taxon>Sphingomonadaceae</taxon>
        <taxon>Sphingomonas</taxon>
    </lineage>
</organism>
<dbReference type="InterPro" id="IPR010848">
    <property type="entry name" value="DUF1465"/>
</dbReference>
<dbReference type="AlphaFoldDB" id="A0A6M4ARE4"/>
<dbReference type="RefSeq" id="WP_169943817.1">
    <property type="nucleotide sequence ID" value="NZ_CP053015.1"/>
</dbReference>
<name>A0A6M4ARE4_9SPHN</name>
<dbReference type="Pfam" id="PF07323">
    <property type="entry name" value="DUF1465"/>
    <property type="match status" value="1"/>
</dbReference>
<accession>A0A6M4ARE4</accession>
<gene>
    <name evidence="1" type="ORF">GV829_03350</name>
</gene>
<dbReference type="InterPro" id="IPR038301">
    <property type="entry name" value="AraC-like_sf"/>
</dbReference>
<dbReference type="EMBL" id="CP053015">
    <property type="protein sequence ID" value="QJQ31597.1"/>
    <property type="molecule type" value="Genomic_DNA"/>
</dbReference>